<dbReference type="Gene3D" id="3.40.50.2000">
    <property type="entry name" value="Glycogen Phosphorylase B"/>
    <property type="match status" value="2"/>
</dbReference>
<dbReference type="RefSeq" id="WP_343333182.1">
    <property type="nucleotide sequence ID" value="NZ_JAPOHD010000022.1"/>
</dbReference>
<keyword evidence="1" id="KW-1133">Transmembrane helix</keyword>
<feature type="transmembrane region" description="Helical" evidence="1">
    <location>
        <begin position="60"/>
        <end position="83"/>
    </location>
</feature>
<keyword evidence="4" id="KW-0328">Glycosyltransferase</keyword>
<dbReference type="InterPro" id="IPR001296">
    <property type="entry name" value="Glyco_trans_1"/>
</dbReference>
<name>A0A9X3F5A1_9BACT</name>
<keyword evidence="4" id="KW-0808">Transferase</keyword>
<dbReference type="InterPro" id="IPR028098">
    <property type="entry name" value="Glyco_trans_4-like_N"/>
</dbReference>
<sequence>MKANKKRIIVSVTNDLVSDNRVHKVCASLQNMGFSVLLVGRKLPGSQTVKRSYDTLRFRLLFKTGVCFYAEYNFRLFLFLLFAKADVFLSNDLDSLTANFLAAKIKGSELVYDSHEYFTEVPELIGRQKIQKVWEWLERKMLPKVKHAYTVCDSIAKIYSEKYGVDFKVVRNIPVAKNFVSSKSESLEKTILYQGAVNIGRGLEQAILAMDYIENAKLIIAGDGDIKPDLEELVVKENLSKKVEFTGRLSLEELSKLTRQADLGLSIEEDLGLNYRFALPNKLFDYIQAQVPVLVTNLPEMAAIVNKYKVGSITDSPEPKNLAKKITDALLNASKRKIWKENLKLAAQELTWEKEEKVLREIYSKFII</sequence>
<feature type="domain" description="Glycosyltransferase subfamily 4-like N-terminal" evidence="3">
    <location>
        <begin position="21"/>
        <end position="172"/>
    </location>
</feature>
<dbReference type="PANTHER" id="PTHR45947">
    <property type="entry name" value="SULFOQUINOVOSYL TRANSFERASE SQD2"/>
    <property type="match status" value="1"/>
</dbReference>
<keyword evidence="1" id="KW-0812">Transmembrane</keyword>
<evidence type="ECO:0000256" key="1">
    <source>
        <dbReference type="SAM" id="Phobius"/>
    </source>
</evidence>
<comment type="caution">
    <text evidence="4">The sequence shown here is derived from an EMBL/GenBank/DDBJ whole genome shotgun (WGS) entry which is preliminary data.</text>
</comment>
<evidence type="ECO:0000259" key="2">
    <source>
        <dbReference type="Pfam" id="PF00534"/>
    </source>
</evidence>
<dbReference type="GO" id="GO:0016757">
    <property type="term" value="F:glycosyltransferase activity"/>
    <property type="evidence" value="ECO:0007669"/>
    <property type="project" value="UniProtKB-KW"/>
</dbReference>
<organism evidence="4 5">
    <name type="scientific">Draconibacterium aestuarii</name>
    <dbReference type="NCBI Taxonomy" id="2998507"/>
    <lineage>
        <taxon>Bacteria</taxon>
        <taxon>Pseudomonadati</taxon>
        <taxon>Bacteroidota</taxon>
        <taxon>Bacteroidia</taxon>
        <taxon>Marinilabiliales</taxon>
        <taxon>Prolixibacteraceae</taxon>
        <taxon>Draconibacterium</taxon>
    </lineage>
</organism>
<gene>
    <name evidence="4" type="ORF">OU798_10870</name>
</gene>
<dbReference type="PANTHER" id="PTHR45947:SF3">
    <property type="entry name" value="SULFOQUINOVOSYL TRANSFERASE SQD2"/>
    <property type="match status" value="1"/>
</dbReference>
<proteinExistence type="predicted"/>
<feature type="domain" description="Glycosyl transferase family 1" evidence="2">
    <location>
        <begin position="181"/>
        <end position="343"/>
    </location>
</feature>
<evidence type="ECO:0000259" key="3">
    <source>
        <dbReference type="Pfam" id="PF13439"/>
    </source>
</evidence>
<evidence type="ECO:0000313" key="4">
    <source>
        <dbReference type="EMBL" id="MCY1720849.1"/>
    </source>
</evidence>
<protein>
    <submittedName>
        <fullName evidence="4">Glycosyltransferase</fullName>
        <ecNumber evidence="4">2.4.-.-</ecNumber>
    </submittedName>
</protein>
<reference evidence="4" key="1">
    <citation type="submission" date="2022-11" db="EMBL/GenBank/DDBJ databases">
        <title>Marilongibacter aestuarii gen. nov., sp. nov., isolated from tidal flat sediment.</title>
        <authorList>
            <person name="Jiayan W."/>
        </authorList>
    </citation>
    <scope>NUCLEOTIDE SEQUENCE</scope>
    <source>
        <strain evidence="4">Z1-6</strain>
    </source>
</reference>
<accession>A0A9X3F5A1</accession>
<dbReference type="Pfam" id="PF00534">
    <property type="entry name" value="Glycos_transf_1"/>
    <property type="match status" value="1"/>
</dbReference>
<dbReference type="AlphaFoldDB" id="A0A9X3F5A1"/>
<dbReference type="EC" id="2.4.-.-" evidence="4"/>
<dbReference type="Proteomes" id="UP001145087">
    <property type="component" value="Unassembled WGS sequence"/>
</dbReference>
<keyword evidence="5" id="KW-1185">Reference proteome</keyword>
<evidence type="ECO:0000313" key="5">
    <source>
        <dbReference type="Proteomes" id="UP001145087"/>
    </source>
</evidence>
<dbReference type="Pfam" id="PF13439">
    <property type="entry name" value="Glyco_transf_4"/>
    <property type="match status" value="1"/>
</dbReference>
<dbReference type="SUPFAM" id="SSF53756">
    <property type="entry name" value="UDP-Glycosyltransferase/glycogen phosphorylase"/>
    <property type="match status" value="1"/>
</dbReference>
<dbReference type="InterPro" id="IPR050194">
    <property type="entry name" value="Glycosyltransferase_grp1"/>
</dbReference>
<keyword evidence="1" id="KW-0472">Membrane</keyword>
<dbReference type="EMBL" id="JAPOHD010000022">
    <property type="protein sequence ID" value="MCY1720849.1"/>
    <property type="molecule type" value="Genomic_DNA"/>
</dbReference>